<reference evidence="12" key="1">
    <citation type="journal article" date="2020" name="Stud. Mycol.">
        <title>101 Dothideomycetes genomes: a test case for predicting lifestyles and emergence of pathogens.</title>
        <authorList>
            <person name="Haridas S."/>
            <person name="Albert R."/>
            <person name="Binder M."/>
            <person name="Bloem J."/>
            <person name="Labutti K."/>
            <person name="Salamov A."/>
            <person name="Andreopoulos B."/>
            <person name="Baker S."/>
            <person name="Barry K."/>
            <person name="Bills G."/>
            <person name="Bluhm B."/>
            <person name="Cannon C."/>
            <person name="Castanera R."/>
            <person name="Culley D."/>
            <person name="Daum C."/>
            <person name="Ezra D."/>
            <person name="Gonzalez J."/>
            <person name="Henrissat B."/>
            <person name="Kuo A."/>
            <person name="Liang C."/>
            <person name="Lipzen A."/>
            <person name="Lutzoni F."/>
            <person name="Magnuson J."/>
            <person name="Mondo S."/>
            <person name="Nolan M."/>
            <person name="Ohm R."/>
            <person name="Pangilinan J."/>
            <person name="Park H.-J."/>
            <person name="Ramirez L."/>
            <person name="Alfaro M."/>
            <person name="Sun H."/>
            <person name="Tritt A."/>
            <person name="Yoshinaga Y."/>
            <person name="Zwiers L.-H."/>
            <person name="Turgeon B."/>
            <person name="Goodwin S."/>
            <person name="Spatafora J."/>
            <person name="Crous P."/>
            <person name="Grigoriev I."/>
        </authorList>
    </citation>
    <scope>NUCLEOTIDE SEQUENCE</scope>
    <source>
        <strain evidence="12">ATCC 36951</strain>
    </source>
</reference>
<proteinExistence type="inferred from homology"/>
<comment type="similarity">
    <text evidence="5">Belongs to the major facilitator superfamily. CAR1 family.</text>
</comment>
<dbReference type="InterPro" id="IPR036259">
    <property type="entry name" value="MFS_trans_sf"/>
</dbReference>
<keyword evidence="13" id="KW-1185">Reference proteome</keyword>
<feature type="transmembrane region" description="Helical" evidence="10">
    <location>
        <begin position="154"/>
        <end position="173"/>
    </location>
</feature>
<dbReference type="PANTHER" id="PTHR23502:SF47">
    <property type="entry name" value="MAJOR FACILITATOR SUPERFAMILY (MFS) PROFILE DOMAIN-CONTAINING PROTEIN-RELATED"/>
    <property type="match status" value="1"/>
</dbReference>
<feature type="transmembrane region" description="Helical" evidence="10">
    <location>
        <begin position="127"/>
        <end position="148"/>
    </location>
</feature>
<dbReference type="FunFam" id="1.20.1250.20:FF:000011">
    <property type="entry name" value="MFS multidrug transporter, putative"/>
    <property type="match status" value="1"/>
</dbReference>
<feature type="transmembrane region" description="Helical" evidence="10">
    <location>
        <begin position="434"/>
        <end position="457"/>
    </location>
</feature>
<dbReference type="PROSITE" id="PS50850">
    <property type="entry name" value="MFS"/>
    <property type="match status" value="1"/>
</dbReference>
<evidence type="ECO:0000313" key="13">
    <source>
        <dbReference type="Proteomes" id="UP000799537"/>
    </source>
</evidence>
<evidence type="ECO:0000256" key="7">
    <source>
        <dbReference type="ARBA" id="ARBA00069139"/>
    </source>
</evidence>
<dbReference type="GO" id="GO:0005886">
    <property type="term" value="C:plasma membrane"/>
    <property type="evidence" value="ECO:0007669"/>
    <property type="project" value="TreeGrafter"/>
</dbReference>
<feature type="transmembrane region" description="Helical" evidence="10">
    <location>
        <begin position="463"/>
        <end position="485"/>
    </location>
</feature>
<dbReference type="PANTHER" id="PTHR23502">
    <property type="entry name" value="MAJOR FACILITATOR SUPERFAMILY"/>
    <property type="match status" value="1"/>
</dbReference>
<dbReference type="SUPFAM" id="SSF103473">
    <property type="entry name" value="MFS general substrate transporter"/>
    <property type="match status" value="1"/>
</dbReference>
<feature type="transmembrane region" description="Helical" evidence="10">
    <location>
        <begin position="217"/>
        <end position="236"/>
    </location>
</feature>
<feature type="domain" description="Major facilitator superfamily (MFS) profile" evidence="11">
    <location>
        <begin position="60"/>
        <end position="489"/>
    </location>
</feature>
<gene>
    <name evidence="12" type="ORF">M409DRAFT_30553</name>
</gene>
<dbReference type="InterPro" id="IPR011701">
    <property type="entry name" value="MFS"/>
</dbReference>
<feature type="transmembrane region" description="Helical" evidence="10">
    <location>
        <begin position="291"/>
        <end position="310"/>
    </location>
</feature>
<feature type="region of interest" description="Disordered" evidence="9">
    <location>
        <begin position="1"/>
        <end position="34"/>
    </location>
</feature>
<feature type="compositionally biased region" description="Basic and acidic residues" evidence="9">
    <location>
        <begin position="9"/>
        <end position="33"/>
    </location>
</feature>
<dbReference type="CDD" id="cd17323">
    <property type="entry name" value="MFS_Tpo1_MDR_like"/>
    <property type="match status" value="1"/>
</dbReference>
<comment type="function">
    <text evidence="6">MFS transporter; part of the gene cluster that mediates the biosynthesis of cercosporin, a light-activated, non-host-selective toxin. The perylenequinone chromophore of cercosporin absorbs light energy to attain an electronically-activated triplet state and produces active oxygen species such as the hydroxyl radical, superoxide, hydrogen peroxide or singlet oxygen upon reaction with oxygen molecules. These reactive oxygen species cause damage to various cellular components including lipids, proteins and nucleic acids. Responsible for secretion and accumulation of cercosporin, but does not play any roles in self-protection against the toxicity of cercosporin.</text>
</comment>
<evidence type="ECO:0000256" key="6">
    <source>
        <dbReference type="ARBA" id="ARBA00053977"/>
    </source>
</evidence>
<dbReference type="RefSeq" id="XP_033659907.1">
    <property type="nucleotide sequence ID" value="XM_033809980.1"/>
</dbReference>
<evidence type="ECO:0000256" key="8">
    <source>
        <dbReference type="ARBA" id="ARBA00077167"/>
    </source>
</evidence>
<dbReference type="Proteomes" id="UP000799537">
    <property type="component" value="Unassembled WGS sequence"/>
</dbReference>
<feature type="transmembrane region" description="Helical" evidence="10">
    <location>
        <begin position="330"/>
        <end position="349"/>
    </location>
</feature>
<evidence type="ECO:0000256" key="10">
    <source>
        <dbReference type="SAM" id="Phobius"/>
    </source>
</evidence>
<sequence length="497" mass="54713">MQTVEGDDSSIKSKENNMEIPDEEKHTPKDTHNVDSLVVWDGPNDSHNPQNWRLAKKLYVTLVVASCTFVVTFGSSVLSSATVILSQDYGVSPTVIGLTIALYVLGFAAGPLAWAPLSEVIGRIRPFLIGFVGFMCFTIGVATAQNLYTIMICRFMQGAWGVATVTVVPGMLVDMWSAGPRTVAMMSWAVTIILGPGIAPVIGSFTVKNDSLGWRWTMWLTLIISSPFLVLSLFIPESWGPLLLKRKAAKVRYETNNWSLHAKLDESPVEIQHLIRTYGVKPMQMLFQEPILAAVTAYNAFIYAVMYLTFEAYPYAFGTVRGWESGVSSLPFLSLAVGFDLGFAAFYTIGRLTSNRAKAQGRPREPEDQLPPMIIGSFLFIIGLFWFAWTSFPSITWVPQVLAGGFIGAGIFLLFTACQTYLLECYLANANSALAANTIARSALAAGFPLFATQMYTNLGVPWATSLLGFLAIALTPFPILFYLYGKKIRSWSKFAY</sequence>
<feature type="transmembrane region" description="Helical" evidence="10">
    <location>
        <begin position="58"/>
        <end position="85"/>
    </location>
</feature>
<name>A0A6A6BY73_ZASCE</name>
<feature type="transmembrane region" description="Helical" evidence="10">
    <location>
        <begin position="370"/>
        <end position="389"/>
    </location>
</feature>
<evidence type="ECO:0000256" key="1">
    <source>
        <dbReference type="ARBA" id="ARBA00004141"/>
    </source>
</evidence>
<dbReference type="AlphaFoldDB" id="A0A6A6BY73"/>
<dbReference type="Pfam" id="PF07690">
    <property type="entry name" value="MFS_1"/>
    <property type="match status" value="1"/>
</dbReference>
<keyword evidence="2 10" id="KW-0812">Transmembrane</keyword>
<protein>
    <recommendedName>
        <fullName evidence="7">Cercosporin MFS transporter CTB4</fullName>
    </recommendedName>
    <alternativeName>
        <fullName evidence="8">Cercosporin toxin biosynthesis cluster protein 4</fullName>
    </alternativeName>
</protein>
<evidence type="ECO:0000256" key="5">
    <source>
        <dbReference type="ARBA" id="ARBA00038347"/>
    </source>
</evidence>
<dbReference type="EMBL" id="ML993644">
    <property type="protein sequence ID" value="KAF2159018.1"/>
    <property type="molecule type" value="Genomic_DNA"/>
</dbReference>
<dbReference type="InterPro" id="IPR020846">
    <property type="entry name" value="MFS_dom"/>
</dbReference>
<feature type="transmembrane region" description="Helical" evidence="10">
    <location>
        <begin position="185"/>
        <end position="205"/>
    </location>
</feature>
<comment type="subcellular location">
    <subcellularLocation>
        <location evidence="1">Membrane</location>
        <topology evidence="1">Multi-pass membrane protein</topology>
    </subcellularLocation>
</comment>
<evidence type="ECO:0000313" key="12">
    <source>
        <dbReference type="EMBL" id="KAF2159018.1"/>
    </source>
</evidence>
<accession>A0A6A6BY73</accession>
<evidence type="ECO:0000256" key="3">
    <source>
        <dbReference type="ARBA" id="ARBA00022989"/>
    </source>
</evidence>
<dbReference type="OrthoDB" id="446368at2759"/>
<keyword evidence="4 10" id="KW-0472">Membrane</keyword>
<evidence type="ECO:0000256" key="4">
    <source>
        <dbReference type="ARBA" id="ARBA00023136"/>
    </source>
</evidence>
<feature type="transmembrane region" description="Helical" evidence="10">
    <location>
        <begin position="401"/>
        <end position="422"/>
    </location>
</feature>
<evidence type="ECO:0000259" key="11">
    <source>
        <dbReference type="PROSITE" id="PS50850"/>
    </source>
</evidence>
<dbReference type="GeneID" id="54563252"/>
<evidence type="ECO:0000256" key="9">
    <source>
        <dbReference type="SAM" id="MobiDB-lite"/>
    </source>
</evidence>
<dbReference type="GO" id="GO:0022857">
    <property type="term" value="F:transmembrane transporter activity"/>
    <property type="evidence" value="ECO:0007669"/>
    <property type="project" value="InterPro"/>
</dbReference>
<dbReference type="Gene3D" id="1.20.1250.20">
    <property type="entry name" value="MFS general substrate transporter like domains"/>
    <property type="match status" value="1"/>
</dbReference>
<evidence type="ECO:0000256" key="2">
    <source>
        <dbReference type="ARBA" id="ARBA00022692"/>
    </source>
</evidence>
<organism evidence="12 13">
    <name type="scientific">Zasmidium cellare ATCC 36951</name>
    <dbReference type="NCBI Taxonomy" id="1080233"/>
    <lineage>
        <taxon>Eukaryota</taxon>
        <taxon>Fungi</taxon>
        <taxon>Dikarya</taxon>
        <taxon>Ascomycota</taxon>
        <taxon>Pezizomycotina</taxon>
        <taxon>Dothideomycetes</taxon>
        <taxon>Dothideomycetidae</taxon>
        <taxon>Mycosphaerellales</taxon>
        <taxon>Mycosphaerellaceae</taxon>
        <taxon>Zasmidium</taxon>
    </lineage>
</organism>
<feature type="transmembrane region" description="Helical" evidence="10">
    <location>
        <begin position="91"/>
        <end position="115"/>
    </location>
</feature>
<keyword evidence="3 10" id="KW-1133">Transmembrane helix</keyword>